<feature type="domain" description="NadR/Ttd14 AAA" evidence="2">
    <location>
        <begin position="38"/>
        <end position="224"/>
    </location>
</feature>
<comment type="caution">
    <text evidence="3">The sequence shown here is derived from an EMBL/GenBank/DDBJ whole genome shotgun (WGS) entry which is preliminary data.</text>
</comment>
<feature type="compositionally biased region" description="Polar residues" evidence="1">
    <location>
        <begin position="468"/>
        <end position="483"/>
    </location>
</feature>
<evidence type="ECO:0000259" key="2">
    <source>
        <dbReference type="Pfam" id="PF13521"/>
    </source>
</evidence>
<sequence>MWRVASSMSAVAVAIGWYWFVRKEKDEEEEEPGAHVYRIVLTGGPCAGKTTALARLSGFLQERGFRVYTVPEVATMLFVNGAAFADLARGDESVLAFQTAVLDGQMALENGFARVAGATKSPAVLLCDRGALDGAAYMSRDLWTQLLRGRRRRREKRSVGAVERALCERYDAVFHLVTAAQGAERFYSLENNAARTEPVEKAREQDMLTQKAWKPHPRQLVFDNSAGELGFEGKLQRVVEATAKLVGLPVLPKSTRKFKLVQQPDEAVFRKYGVDVTAFFVTKTFLKKVSGAADGYSYVRLRYQSDGSTSYGHATVHVDTTGEKIERKRRCSPREYAAHLANADPDRAPVQQRRLHFLWQNQSFVIHKYADRDLAILHIQAARADGSIDFPPFLDVGPEISEQATYSSYHIARVDSASSLSDSSAMSTVFRRHRRPQPAKLDDPLTAEFVLSRPKDPAAAAAAAEGSPSPTTDNSPASAPTPR</sequence>
<dbReference type="Gene3D" id="3.40.50.300">
    <property type="entry name" value="P-loop containing nucleotide triphosphate hydrolases"/>
    <property type="match status" value="1"/>
</dbReference>
<protein>
    <recommendedName>
        <fullName evidence="2">NadR/Ttd14 AAA domain-containing protein</fullName>
    </recommendedName>
</protein>
<dbReference type="GO" id="GO:0035091">
    <property type="term" value="F:phosphatidylinositol binding"/>
    <property type="evidence" value="ECO:0007669"/>
    <property type="project" value="TreeGrafter"/>
</dbReference>
<evidence type="ECO:0000313" key="4">
    <source>
        <dbReference type="Proteomes" id="UP001230188"/>
    </source>
</evidence>
<dbReference type="Pfam" id="PF13521">
    <property type="entry name" value="AAA_28"/>
    <property type="match status" value="1"/>
</dbReference>
<accession>A0AAD7UFZ9</accession>
<gene>
    <name evidence="3" type="ORF">CTAYLR_000358</name>
</gene>
<evidence type="ECO:0000313" key="3">
    <source>
        <dbReference type="EMBL" id="KAJ8605165.1"/>
    </source>
</evidence>
<dbReference type="GO" id="GO:0070300">
    <property type="term" value="F:phosphatidic acid binding"/>
    <property type="evidence" value="ECO:0007669"/>
    <property type="project" value="TreeGrafter"/>
</dbReference>
<dbReference type="InterPro" id="IPR038727">
    <property type="entry name" value="NadR/Ttd14_AAA_dom"/>
</dbReference>
<dbReference type="PANTHER" id="PTHR34932:SF1">
    <property type="entry name" value="TRPL TRANSLOCATION DEFECT PROTEIN 14"/>
    <property type="match status" value="1"/>
</dbReference>
<reference evidence="3" key="1">
    <citation type="submission" date="2023-01" db="EMBL/GenBank/DDBJ databases">
        <title>Metagenome sequencing of chrysophaentin producing Chrysophaeum taylorii.</title>
        <authorList>
            <person name="Davison J."/>
            <person name="Bewley C."/>
        </authorList>
    </citation>
    <scope>NUCLEOTIDE SEQUENCE</scope>
    <source>
        <strain evidence="3">NIES-1699</strain>
    </source>
</reference>
<dbReference type="GO" id="GO:0005525">
    <property type="term" value="F:GTP binding"/>
    <property type="evidence" value="ECO:0007669"/>
    <property type="project" value="TreeGrafter"/>
</dbReference>
<dbReference type="EMBL" id="JAQMWT010000317">
    <property type="protein sequence ID" value="KAJ8605165.1"/>
    <property type="molecule type" value="Genomic_DNA"/>
</dbReference>
<dbReference type="AlphaFoldDB" id="A0AAD7UFZ9"/>
<dbReference type="Gene3D" id="2.40.320.10">
    <property type="entry name" value="Hypothetical Protein Pfu-838710-001"/>
    <property type="match status" value="1"/>
</dbReference>
<proteinExistence type="predicted"/>
<keyword evidence="4" id="KW-1185">Reference proteome</keyword>
<dbReference type="SUPFAM" id="SSF52540">
    <property type="entry name" value="P-loop containing nucleoside triphosphate hydrolases"/>
    <property type="match status" value="1"/>
</dbReference>
<organism evidence="3 4">
    <name type="scientific">Chrysophaeum taylorii</name>
    <dbReference type="NCBI Taxonomy" id="2483200"/>
    <lineage>
        <taxon>Eukaryota</taxon>
        <taxon>Sar</taxon>
        <taxon>Stramenopiles</taxon>
        <taxon>Ochrophyta</taxon>
        <taxon>Pelagophyceae</taxon>
        <taxon>Pelagomonadales</taxon>
        <taxon>Pelagomonadaceae</taxon>
        <taxon>Chrysophaeum</taxon>
    </lineage>
</organism>
<feature type="region of interest" description="Disordered" evidence="1">
    <location>
        <begin position="456"/>
        <end position="483"/>
    </location>
</feature>
<dbReference type="InterPro" id="IPR027417">
    <property type="entry name" value="P-loop_NTPase"/>
</dbReference>
<dbReference type="InterPro" id="IPR053227">
    <property type="entry name" value="TRPL-trafficking_regulator"/>
</dbReference>
<name>A0AAD7UFZ9_9STRA</name>
<dbReference type="Proteomes" id="UP001230188">
    <property type="component" value="Unassembled WGS sequence"/>
</dbReference>
<dbReference type="PANTHER" id="PTHR34932">
    <property type="entry name" value="TRPL TRANSLOCATION DEFECT PROTEIN 14"/>
    <property type="match status" value="1"/>
</dbReference>
<evidence type="ECO:0000256" key="1">
    <source>
        <dbReference type="SAM" id="MobiDB-lite"/>
    </source>
</evidence>